<feature type="region of interest" description="Disordered" evidence="6">
    <location>
        <begin position="406"/>
        <end position="429"/>
    </location>
</feature>
<feature type="transmembrane region" description="Helical" evidence="7">
    <location>
        <begin position="1362"/>
        <end position="1382"/>
    </location>
</feature>
<evidence type="ECO:0000259" key="9">
    <source>
        <dbReference type="PROSITE" id="PS50004"/>
    </source>
</evidence>
<reference evidence="11" key="3">
    <citation type="submission" date="2015-06" db="UniProtKB">
        <authorList>
            <consortium name="EnsemblProtists"/>
        </authorList>
    </citation>
    <scope>IDENTIFICATION</scope>
</reference>
<feature type="domain" description="C2" evidence="9">
    <location>
        <begin position="1689"/>
        <end position="1808"/>
    </location>
</feature>
<dbReference type="GeneID" id="17289495"/>
<evidence type="ECO:0000256" key="2">
    <source>
        <dbReference type="ARBA" id="ARBA00022692"/>
    </source>
</evidence>
<feature type="transmembrane region" description="Helical" evidence="7">
    <location>
        <begin position="1436"/>
        <end position="1456"/>
    </location>
</feature>
<feature type="transmembrane region" description="Helical" evidence="7">
    <location>
        <begin position="1402"/>
        <end position="1424"/>
    </location>
</feature>
<dbReference type="EnsemblProtists" id="EKX32754">
    <property type="protein sequence ID" value="EKX32754"/>
    <property type="gene ID" value="GUITHDRAFT_121057"/>
</dbReference>
<dbReference type="PANTHER" id="PTHR10877">
    <property type="entry name" value="POLYCYSTIN FAMILY MEMBER"/>
    <property type="match status" value="1"/>
</dbReference>
<dbReference type="PROSITE" id="PS50004">
    <property type="entry name" value="C2"/>
    <property type="match status" value="1"/>
</dbReference>
<keyword evidence="4 7" id="KW-0472">Membrane</keyword>
<keyword evidence="3 7" id="KW-1133">Transmembrane helix</keyword>
<evidence type="ECO:0000256" key="1">
    <source>
        <dbReference type="ARBA" id="ARBA00004141"/>
    </source>
</evidence>
<keyword evidence="5" id="KW-1015">Disulfide bond</keyword>
<dbReference type="CDD" id="cd00030">
    <property type="entry name" value="C2"/>
    <property type="match status" value="1"/>
</dbReference>
<accession>L1IA33</accession>
<dbReference type="InterPro" id="IPR000008">
    <property type="entry name" value="C2_dom"/>
</dbReference>
<evidence type="ECO:0000256" key="6">
    <source>
        <dbReference type="SAM" id="MobiDB-lite"/>
    </source>
</evidence>
<dbReference type="Pfam" id="PF00431">
    <property type="entry name" value="CUB"/>
    <property type="match status" value="1"/>
</dbReference>
<dbReference type="RefSeq" id="XP_005819734.1">
    <property type="nucleotide sequence ID" value="XM_005819677.1"/>
</dbReference>
<dbReference type="Gene3D" id="2.60.120.290">
    <property type="entry name" value="Spermadhesin, CUB domain"/>
    <property type="match status" value="1"/>
</dbReference>
<dbReference type="CDD" id="cd00041">
    <property type="entry name" value="CUB"/>
    <property type="match status" value="1"/>
</dbReference>
<reference evidence="12" key="2">
    <citation type="submission" date="2012-11" db="EMBL/GenBank/DDBJ databases">
        <authorList>
            <person name="Kuo A."/>
            <person name="Curtis B.A."/>
            <person name="Tanifuji G."/>
            <person name="Burki F."/>
            <person name="Gruber A."/>
            <person name="Irimia M."/>
            <person name="Maruyama S."/>
            <person name="Arias M.C."/>
            <person name="Ball S.G."/>
            <person name="Gile G.H."/>
            <person name="Hirakawa Y."/>
            <person name="Hopkins J.F."/>
            <person name="Rensing S.A."/>
            <person name="Schmutz J."/>
            <person name="Symeonidi A."/>
            <person name="Elias M."/>
            <person name="Eveleigh R.J."/>
            <person name="Herman E.K."/>
            <person name="Klute M.J."/>
            <person name="Nakayama T."/>
            <person name="Obornik M."/>
            <person name="Reyes-Prieto A."/>
            <person name="Armbrust E.V."/>
            <person name="Aves S.J."/>
            <person name="Beiko R.G."/>
            <person name="Coutinho P."/>
            <person name="Dacks J.B."/>
            <person name="Durnford D.G."/>
            <person name="Fast N.M."/>
            <person name="Green B.R."/>
            <person name="Grisdale C."/>
            <person name="Hempe F."/>
            <person name="Henrissat B."/>
            <person name="Hoppner M.P."/>
            <person name="Ishida K.-I."/>
            <person name="Kim E."/>
            <person name="Koreny L."/>
            <person name="Kroth P.G."/>
            <person name="Liu Y."/>
            <person name="Malik S.-B."/>
            <person name="Maier U.G."/>
            <person name="McRose D."/>
            <person name="Mock T."/>
            <person name="Neilson J.A."/>
            <person name="Onodera N.T."/>
            <person name="Poole A.M."/>
            <person name="Pritham E.J."/>
            <person name="Richards T.A."/>
            <person name="Rocap G."/>
            <person name="Roy S.W."/>
            <person name="Sarai C."/>
            <person name="Schaack S."/>
            <person name="Shirato S."/>
            <person name="Slamovits C.H."/>
            <person name="Spencer D.F."/>
            <person name="Suzuki S."/>
            <person name="Worden A.Z."/>
            <person name="Zauner S."/>
            <person name="Barry K."/>
            <person name="Bell C."/>
            <person name="Bharti A.K."/>
            <person name="Crow J.A."/>
            <person name="Grimwood J."/>
            <person name="Kramer R."/>
            <person name="Lindquist E."/>
            <person name="Lucas S."/>
            <person name="Salamov A."/>
            <person name="McFadden G.I."/>
            <person name="Lane C.E."/>
            <person name="Keeling P.J."/>
            <person name="Gray M.W."/>
            <person name="Grigoriev I.V."/>
            <person name="Archibald J.M."/>
        </authorList>
    </citation>
    <scope>NUCLEOTIDE SEQUENCE</scope>
    <source>
        <strain evidence="12">CCMP2712</strain>
    </source>
</reference>
<dbReference type="SUPFAM" id="SSF49854">
    <property type="entry name" value="Spermadhesin, CUB domain"/>
    <property type="match status" value="1"/>
</dbReference>
<evidence type="ECO:0000313" key="12">
    <source>
        <dbReference type="Proteomes" id="UP000011087"/>
    </source>
</evidence>
<evidence type="ECO:0000256" key="5">
    <source>
        <dbReference type="ARBA" id="ARBA00023157"/>
    </source>
</evidence>
<dbReference type="HOGENOM" id="CLU_246200_0_0_1"/>
<dbReference type="Gene3D" id="1.10.287.70">
    <property type="match status" value="1"/>
</dbReference>
<dbReference type="InterPro" id="IPR013122">
    <property type="entry name" value="PKD1_2_channel"/>
</dbReference>
<dbReference type="InterPro" id="IPR051223">
    <property type="entry name" value="Polycystin"/>
</dbReference>
<comment type="subcellular location">
    <subcellularLocation>
        <location evidence="1">Membrane</location>
        <topology evidence="1">Multi-pass membrane protein</topology>
    </subcellularLocation>
</comment>
<dbReference type="OrthoDB" id="10009301at2759"/>
<dbReference type="SUPFAM" id="SSF49562">
    <property type="entry name" value="C2 domain (Calcium/lipid-binding domain, CaLB)"/>
    <property type="match status" value="1"/>
</dbReference>
<dbReference type="InterPro" id="IPR035914">
    <property type="entry name" value="Sperma_CUB_dom_sf"/>
</dbReference>
<dbReference type="InterPro" id="IPR035892">
    <property type="entry name" value="C2_domain_sf"/>
</dbReference>
<dbReference type="InterPro" id="IPR000859">
    <property type="entry name" value="CUB_dom"/>
</dbReference>
<dbReference type="eggNOG" id="KOG3599">
    <property type="taxonomic scope" value="Eukaryota"/>
</dbReference>
<feature type="region of interest" description="Disordered" evidence="6">
    <location>
        <begin position="758"/>
        <end position="782"/>
    </location>
</feature>
<evidence type="ECO:0008006" key="13">
    <source>
        <dbReference type="Google" id="ProtNLM"/>
    </source>
</evidence>
<dbReference type="PaxDb" id="55529-EKX32754"/>
<feature type="transmembrane region" description="Helical" evidence="7">
    <location>
        <begin position="1265"/>
        <end position="1283"/>
    </location>
</feature>
<dbReference type="GO" id="GO:0016020">
    <property type="term" value="C:membrane"/>
    <property type="evidence" value="ECO:0007669"/>
    <property type="project" value="UniProtKB-SubCell"/>
</dbReference>
<proteinExistence type="predicted"/>
<dbReference type="EMBL" id="JH993173">
    <property type="protein sequence ID" value="EKX32754.1"/>
    <property type="molecule type" value="Genomic_DNA"/>
</dbReference>
<dbReference type="PANTHER" id="PTHR10877:SF183">
    <property type="entry name" value="AT14535P-RELATED"/>
    <property type="match status" value="1"/>
</dbReference>
<gene>
    <name evidence="10" type="ORF">GUITHDRAFT_121057</name>
</gene>
<evidence type="ECO:0000256" key="7">
    <source>
        <dbReference type="SAM" id="Phobius"/>
    </source>
</evidence>
<dbReference type="SMART" id="SM00239">
    <property type="entry name" value="C2"/>
    <property type="match status" value="1"/>
</dbReference>
<dbReference type="Gene3D" id="2.60.40.150">
    <property type="entry name" value="C2 domain"/>
    <property type="match status" value="1"/>
</dbReference>
<feature type="domain" description="CUB" evidence="8">
    <location>
        <begin position="503"/>
        <end position="618"/>
    </location>
</feature>
<organism evidence="10">
    <name type="scientific">Guillardia theta (strain CCMP2712)</name>
    <name type="common">Cryptophyte</name>
    <dbReference type="NCBI Taxonomy" id="905079"/>
    <lineage>
        <taxon>Eukaryota</taxon>
        <taxon>Cryptophyceae</taxon>
        <taxon>Pyrenomonadales</taxon>
        <taxon>Geminigeraceae</taxon>
        <taxon>Guillardia</taxon>
    </lineage>
</organism>
<dbReference type="Pfam" id="PF08016">
    <property type="entry name" value="PKD_channel"/>
    <property type="match status" value="1"/>
</dbReference>
<dbReference type="PROSITE" id="PS01180">
    <property type="entry name" value="CUB"/>
    <property type="match status" value="1"/>
</dbReference>
<keyword evidence="2 7" id="KW-0812">Transmembrane</keyword>
<dbReference type="SMART" id="SM00042">
    <property type="entry name" value="CUB"/>
    <property type="match status" value="1"/>
</dbReference>
<name>L1IA33_GUITC</name>
<evidence type="ECO:0000313" key="11">
    <source>
        <dbReference type="EnsemblProtists" id="EKX32754"/>
    </source>
</evidence>
<feature type="compositionally biased region" description="Acidic residues" evidence="6">
    <location>
        <begin position="1851"/>
        <end position="1863"/>
    </location>
</feature>
<evidence type="ECO:0000256" key="3">
    <source>
        <dbReference type="ARBA" id="ARBA00022989"/>
    </source>
</evidence>
<feature type="region of interest" description="Disordered" evidence="6">
    <location>
        <begin position="1842"/>
        <end position="1863"/>
    </location>
</feature>
<dbReference type="Proteomes" id="UP000011087">
    <property type="component" value="Unassembled WGS sequence"/>
</dbReference>
<dbReference type="KEGG" id="gtt:GUITHDRAFT_121057"/>
<keyword evidence="12" id="KW-1185">Reference proteome</keyword>
<feature type="compositionally biased region" description="Basic and acidic residues" evidence="6">
    <location>
        <begin position="466"/>
        <end position="475"/>
    </location>
</feature>
<feature type="region of interest" description="Disordered" evidence="6">
    <location>
        <begin position="453"/>
        <end position="488"/>
    </location>
</feature>
<protein>
    <recommendedName>
        <fullName evidence="13">C2 domain-containing protein</fullName>
    </recommendedName>
</protein>
<feature type="transmembrane region" description="Helical" evidence="7">
    <location>
        <begin position="1218"/>
        <end position="1238"/>
    </location>
</feature>
<feature type="compositionally biased region" description="Polar residues" evidence="6">
    <location>
        <begin position="771"/>
        <end position="782"/>
    </location>
</feature>
<feature type="transmembrane region" description="Helical" evidence="7">
    <location>
        <begin position="1468"/>
        <end position="1490"/>
    </location>
</feature>
<reference evidence="10 12" key="1">
    <citation type="journal article" date="2012" name="Nature">
        <title>Algal genomes reveal evolutionary mosaicism and the fate of nucleomorphs.</title>
        <authorList>
            <consortium name="DOE Joint Genome Institute"/>
            <person name="Curtis B.A."/>
            <person name="Tanifuji G."/>
            <person name="Burki F."/>
            <person name="Gruber A."/>
            <person name="Irimia M."/>
            <person name="Maruyama S."/>
            <person name="Arias M.C."/>
            <person name="Ball S.G."/>
            <person name="Gile G.H."/>
            <person name="Hirakawa Y."/>
            <person name="Hopkins J.F."/>
            <person name="Kuo A."/>
            <person name="Rensing S.A."/>
            <person name="Schmutz J."/>
            <person name="Symeonidi A."/>
            <person name="Elias M."/>
            <person name="Eveleigh R.J."/>
            <person name="Herman E.K."/>
            <person name="Klute M.J."/>
            <person name="Nakayama T."/>
            <person name="Obornik M."/>
            <person name="Reyes-Prieto A."/>
            <person name="Armbrust E.V."/>
            <person name="Aves S.J."/>
            <person name="Beiko R.G."/>
            <person name="Coutinho P."/>
            <person name="Dacks J.B."/>
            <person name="Durnford D.G."/>
            <person name="Fast N.M."/>
            <person name="Green B.R."/>
            <person name="Grisdale C.J."/>
            <person name="Hempel F."/>
            <person name="Henrissat B."/>
            <person name="Hoppner M.P."/>
            <person name="Ishida K."/>
            <person name="Kim E."/>
            <person name="Koreny L."/>
            <person name="Kroth P.G."/>
            <person name="Liu Y."/>
            <person name="Malik S.B."/>
            <person name="Maier U.G."/>
            <person name="McRose D."/>
            <person name="Mock T."/>
            <person name="Neilson J.A."/>
            <person name="Onodera N.T."/>
            <person name="Poole A.M."/>
            <person name="Pritham E.J."/>
            <person name="Richards T.A."/>
            <person name="Rocap G."/>
            <person name="Roy S.W."/>
            <person name="Sarai C."/>
            <person name="Schaack S."/>
            <person name="Shirato S."/>
            <person name="Slamovits C.H."/>
            <person name="Spencer D.F."/>
            <person name="Suzuki S."/>
            <person name="Worden A.Z."/>
            <person name="Zauner S."/>
            <person name="Barry K."/>
            <person name="Bell C."/>
            <person name="Bharti A.K."/>
            <person name="Crow J.A."/>
            <person name="Grimwood J."/>
            <person name="Kramer R."/>
            <person name="Lindquist E."/>
            <person name="Lucas S."/>
            <person name="Salamov A."/>
            <person name="McFadden G.I."/>
            <person name="Lane C.E."/>
            <person name="Keeling P.J."/>
            <person name="Gray M.W."/>
            <person name="Grigoriev I.V."/>
            <person name="Archibald J.M."/>
        </authorList>
    </citation>
    <scope>NUCLEOTIDE SEQUENCE</scope>
    <source>
        <strain evidence="10 12">CCMP2712</strain>
    </source>
</reference>
<feature type="transmembrane region" description="Helical" evidence="7">
    <location>
        <begin position="89"/>
        <end position="109"/>
    </location>
</feature>
<evidence type="ECO:0000256" key="4">
    <source>
        <dbReference type="ARBA" id="ARBA00023136"/>
    </source>
</evidence>
<sequence length="1878" mass="210492">MQGTVVASVLKKRGEKNVRKVEEEEIEKLIKHPVDTLVHDVNEVEGVLRDTELQKLFGLRSRTDPVVRREIQIDGLLTKVREKLSRSSSYVRLFGTSIFFLVYVSFLFMQRDIESSYYVESSVIDLVGSNLPMLGNGGYMNSGLGSTGFLSTSEDFYSWFRGIAQVVFSDPVCGDGTCDGPDEYPGFGRFGCIKDCGKYKNVTSLTITLEDVVKRSSSELGISLKDSELEADASRVRFFYNIYSETMGDFLLESDTNATQLTFEAPDGELTLVLYQESSVEELVENQAVTSLYGITQSSFSRLPTRKTAIEYGNLREVIKNAVYGENAIKTLCRSPLEAQVAFCDTFNPQDMGYLFTSKYGVSGRIDLKDSVTGVLETIVKVGYCSILPNVSGSPYAQANKATIVRSGSSCDGSSGTRRSREREATPRRQLLQAATPIMPAWQDELDVGPAEPQHRLASSSLHTSAQREDVRNSRESAGNTHGWLPSRANKQSLRAVSNCPNTGQILTSAAGFLTSGYTTYSYNTDCSWTIASPSNSSVTLTFQRFDVQYHSSCKYDKVYIYSCTSVSCSPSALLATLCGSLDQINPQVTSPTGIMKVSFKSDSSVNNQGFCATWGTGSACPVNPDTPVLRRVLHILRPLHNEGLYGVAMAEVEVTSPSNSTYMRYALSTDAQPTPTCDCTDWRDSATCPNTVRSGSKILLYYEGATSRKYFRVRVIACNQYPEVTLSSPSYIYYATYFLGPPAVSLSFLVNMPAPPADSTTDPMDGMPSPANSSTNPGNSSSVLSSVCGNISVDEVWRKIVEDILNQTLALPQQATFNVTYQDSSVNLSSVVFATSNVHVATIVNLLLDHRQRMQEALGRACPLLNIQQEMAIRTSWLFNKGARGGACQAHYDCDDGLFCVKPSSSSSEELGTCDICSFCKVDARDAIDNRCPFLMCPTSGNFPACSNAERFTASATCPSDYKFSVWEYRNASEGPPKIVPPFEPKNREITPYNRIVGAIVISQRRMKPTSCAQSVNKHVQSFMKSVEGVVTCPSSTLDDTPFGYDPSFMSFSSMYNPKLFPEKFYAPLERHVIVSQGETDLSFPIGFYPHKYDTNFFDTNMDGFISEEEASINATSFKVAYKDRKLIMPSEADTFKLYFDERLTQMLAQSMIQFAEDGSFIDSQTEEVQVQFLTYNAPKNIFALHEFIFTWQKTGRIPWDYKVNSFSVDFFAGPKAVMQIFLFVLVVGFLLINSYMEVTELLGEIRKYNLTGYLSHPFNWIDWTHFAFMWGTIITCLLHYFDCRQFYMKSNYPVLFYGPQYGSTGQRKGITTVQTGTGFQIPLLKSGNAKARHFRTDNQAEMDLLLLLEQARTVSGSMNLYSFFAGVSVVLFVLRMLKSLDFQERMGLVTRTIARASSDLWHFMLLFAVVFYGYSVVGHMLFGHQYEGMKDMSTASLTLLIFLLSLDTTQFYASMSHAAPDGAFHIFLWSYLFIAFFILLNVFLAILVDAYAKVKEETEGTTGLVEDLLETLWHGLRKAIRMQQFVSNQKLEEALVKERETLTSKESQRRILERDLEEERLVLLPGGVSLDTQDLATIARRALEMERDKVHPEEEEDRERDDPMFNEDEIVASADLMNRYGMEPSEISERRKSELLELHDLEGIRRQIGTQIGQVKLLGSQQRVLDLLTSIGKEIAPSAIAAAMAQQKEQEQDIHTAAAPTLVKLLRVTLVRATNLPRMDLISGCDPYCVLFVNACSGLSTFASEVLHKNVNPEWEQEFEWRMTSQTKVLSVTLWDKDDVTSDDLVGSVQVDLQQLPDGEEEELTLPLHNHKLFKKLRETRLVLRVHKLIETESMKMTVKMPERQANEEKEENEELEELEELSAGRWSQRRVKMSS</sequence>
<evidence type="ECO:0000313" key="10">
    <source>
        <dbReference type="EMBL" id="EKX32754.1"/>
    </source>
</evidence>
<dbReference type="Pfam" id="PF00168">
    <property type="entry name" value="C2"/>
    <property type="match status" value="1"/>
</dbReference>
<evidence type="ECO:0000259" key="8">
    <source>
        <dbReference type="PROSITE" id="PS01180"/>
    </source>
</evidence>